<comment type="similarity">
    <text evidence="2">Belongs to the disproportionating enzyme family.</text>
</comment>
<dbReference type="Pfam" id="PF02446">
    <property type="entry name" value="Glyco_hydro_77"/>
    <property type="match status" value="1"/>
</dbReference>
<evidence type="ECO:0000256" key="7">
    <source>
        <dbReference type="ARBA" id="ARBA00023277"/>
    </source>
</evidence>
<dbReference type="EMBL" id="BSUZ01000001">
    <property type="protein sequence ID" value="GMA85784.1"/>
    <property type="molecule type" value="Genomic_DNA"/>
</dbReference>
<dbReference type="InterPro" id="IPR003385">
    <property type="entry name" value="Glyco_hydro_77"/>
</dbReference>
<organism evidence="10 11">
    <name type="scientific">Angustibacter aerolatus</name>
    <dbReference type="NCBI Taxonomy" id="1162965"/>
    <lineage>
        <taxon>Bacteria</taxon>
        <taxon>Bacillati</taxon>
        <taxon>Actinomycetota</taxon>
        <taxon>Actinomycetes</taxon>
        <taxon>Kineosporiales</taxon>
        <taxon>Kineosporiaceae</taxon>
    </lineage>
</organism>
<sequence length="95" mass="10561">MLDAVRARGLLREGAGEQEVVEALHRYLTWAPSRLLGVALADMVGDHRTVNQPGTDEEYPNWRVPLADGSGTVLLLEDVVRSRRARSLARAVRTR</sequence>
<dbReference type="Gene3D" id="3.20.20.80">
    <property type="entry name" value="Glycosidases"/>
    <property type="match status" value="1"/>
</dbReference>
<keyword evidence="11" id="KW-1185">Reference proteome</keyword>
<gene>
    <name evidence="10" type="ORF">GCM10025868_10340</name>
</gene>
<protein>
    <recommendedName>
        <fullName evidence="4">4-alpha-glucanotransferase</fullName>
        <ecNumber evidence="3">2.4.1.25</ecNumber>
    </recommendedName>
    <alternativeName>
        <fullName evidence="8">Amylomaltase</fullName>
    </alternativeName>
    <alternativeName>
        <fullName evidence="9">Disproportionating enzyme</fullName>
    </alternativeName>
</protein>
<keyword evidence="6" id="KW-0808">Transferase</keyword>
<evidence type="ECO:0000256" key="6">
    <source>
        <dbReference type="ARBA" id="ARBA00022679"/>
    </source>
</evidence>
<keyword evidence="5" id="KW-0328">Glycosyltransferase</keyword>
<accession>A0ABQ6JDC3</accession>
<dbReference type="InterPro" id="IPR017853">
    <property type="entry name" value="GH"/>
</dbReference>
<dbReference type="Proteomes" id="UP001157017">
    <property type="component" value="Unassembled WGS sequence"/>
</dbReference>
<evidence type="ECO:0000256" key="2">
    <source>
        <dbReference type="ARBA" id="ARBA00005684"/>
    </source>
</evidence>
<reference evidence="11" key="1">
    <citation type="journal article" date="2019" name="Int. J. Syst. Evol. Microbiol.">
        <title>The Global Catalogue of Microorganisms (GCM) 10K type strain sequencing project: providing services to taxonomists for standard genome sequencing and annotation.</title>
        <authorList>
            <consortium name="The Broad Institute Genomics Platform"/>
            <consortium name="The Broad Institute Genome Sequencing Center for Infectious Disease"/>
            <person name="Wu L."/>
            <person name="Ma J."/>
        </authorList>
    </citation>
    <scope>NUCLEOTIDE SEQUENCE [LARGE SCALE GENOMIC DNA]</scope>
    <source>
        <strain evidence="11">NBRC 108730</strain>
    </source>
</reference>
<evidence type="ECO:0000313" key="10">
    <source>
        <dbReference type="EMBL" id="GMA85784.1"/>
    </source>
</evidence>
<comment type="caution">
    <text evidence="10">The sequence shown here is derived from an EMBL/GenBank/DDBJ whole genome shotgun (WGS) entry which is preliminary data.</text>
</comment>
<keyword evidence="7" id="KW-0119">Carbohydrate metabolism</keyword>
<evidence type="ECO:0000256" key="3">
    <source>
        <dbReference type="ARBA" id="ARBA00012560"/>
    </source>
</evidence>
<dbReference type="SUPFAM" id="SSF51445">
    <property type="entry name" value="(Trans)glycosidases"/>
    <property type="match status" value="1"/>
</dbReference>
<proteinExistence type="inferred from homology"/>
<dbReference type="EC" id="2.4.1.25" evidence="3"/>
<evidence type="ECO:0000256" key="5">
    <source>
        <dbReference type="ARBA" id="ARBA00022676"/>
    </source>
</evidence>
<evidence type="ECO:0000256" key="8">
    <source>
        <dbReference type="ARBA" id="ARBA00031423"/>
    </source>
</evidence>
<evidence type="ECO:0000313" key="11">
    <source>
        <dbReference type="Proteomes" id="UP001157017"/>
    </source>
</evidence>
<evidence type="ECO:0000256" key="1">
    <source>
        <dbReference type="ARBA" id="ARBA00000439"/>
    </source>
</evidence>
<evidence type="ECO:0000256" key="4">
    <source>
        <dbReference type="ARBA" id="ARBA00020295"/>
    </source>
</evidence>
<comment type="catalytic activity">
    <reaction evidence="1">
        <text>Transfers a segment of a (1-&gt;4)-alpha-D-glucan to a new position in an acceptor, which may be glucose or a (1-&gt;4)-alpha-D-glucan.</text>
        <dbReference type="EC" id="2.4.1.25"/>
    </reaction>
</comment>
<name>A0ABQ6JDC3_9ACTN</name>
<evidence type="ECO:0000256" key="9">
    <source>
        <dbReference type="ARBA" id="ARBA00031501"/>
    </source>
</evidence>